<dbReference type="Pfam" id="PF13535">
    <property type="entry name" value="ATP-grasp_4"/>
    <property type="match status" value="1"/>
</dbReference>
<dbReference type="PANTHER" id="PTHR43585">
    <property type="entry name" value="FUMIPYRROLE BIOSYNTHESIS PROTEIN C"/>
    <property type="match status" value="1"/>
</dbReference>
<evidence type="ECO:0000256" key="2">
    <source>
        <dbReference type="ARBA" id="ARBA00022741"/>
    </source>
</evidence>
<evidence type="ECO:0000313" key="6">
    <source>
        <dbReference type="EMBL" id="MFC0470069.1"/>
    </source>
</evidence>
<gene>
    <name evidence="6" type="ORF">ACFFHM_05920</name>
</gene>
<evidence type="ECO:0000259" key="5">
    <source>
        <dbReference type="PROSITE" id="PS50975"/>
    </source>
</evidence>
<evidence type="ECO:0000256" key="3">
    <source>
        <dbReference type="ARBA" id="ARBA00022840"/>
    </source>
</evidence>
<dbReference type="Gene3D" id="3.30.470.20">
    <property type="entry name" value="ATP-grasp fold, B domain"/>
    <property type="match status" value="1"/>
</dbReference>
<keyword evidence="2 4" id="KW-0547">Nucleotide-binding</keyword>
<comment type="caution">
    <text evidence="6">The sequence shown here is derived from an EMBL/GenBank/DDBJ whole genome shotgun (WGS) entry which is preliminary data.</text>
</comment>
<name>A0ABV6K9Y9_9BACI</name>
<organism evidence="6 7">
    <name type="scientific">Halalkalibacter kiskunsagensis</name>
    <dbReference type="NCBI Taxonomy" id="1548599"/>
    <lineage>
        <taxon>Bacteria</taxon>
        <taxon>Bacillati</taxon>
        <taxon>Bacillota</taxon>
        <taxon>Bacilli</taxon>
        <taxon>Bacillales</taxon>
        <taxon>Bacillaceae</taxon>
        <taxon>Halalkalibacter</taxon>
    </lineage>
</organism>
<dbReference type="RefSeq" id="WP_335961340.1">
    <property type="nucleotide sequence ID" value="NZ_JAXBLX010000016.1"/>
</dbReference>
<keyword evidence="7" id="KW-1185">Reference proteome</keyword>
<reference evidence="6 7" key="1">
    <citation type="submission" date="2024-09" db="EMBL/GenBank/DDBJ databases">
        <authorList>
            <person name="Sun Q."/>
            <person name="Mori K."/>
        </authorList>
    </citation>
    <scope>NUCLEOTIDE SEQUENCE [LARGE SCALE GENOMIC DNA]</scope>
    <source>
        <strain evidence="6 7">NCAIM B.02610</strain>
    </source>
</reference>
<keyword evidence="3 4" id="KW-0067">ATP-binding</keyword>
<dbReference type="PANTHER" id="PTHR43585:SF2">
    <property type="entry name" value="ATP-GRASP ENZYME FSQD"/>
    <property type="match status" value="1"/>
</dbReference>
<dbReference type="InterPro" id="IPR005479">
    <property type="entry name" value="CPAse_ATP-bd"/>
</dbReference>
<keyword evidence="1" id="KW-0436">Ligase</keyword>
<dbReference type="Pfam" id="PF18603">
    <property type="entry name" value="LAL_C2"/>
    <property type="match status" value="1"/>
</dbReference>
<feature type="domain" description="ATP-grasp" evidence="5">
    <location>
        <begin position="116"/>
        <end position="306"/>
    </location>
</feature>
<dbReference type="Proteomes" id="UP001589838">
    <property type="component" value="Unassembled WGS sequence"/>
</dbReference>
<evidence type="ECO:0000256" key="4">
    <source>
        <dbReference type="PROSITE-ProRule" id="PRU00409"/>
    </source>
</evidence>
<dbReference type="InterPro" id="IPR052032">
    <property type="entry name" value="ATP-dep_AA_Ligase"/>
</dbReference>
<protein>
    <submittedName>
        <fullName evidence="6">ATP-grasp domain-containing protein</fullName>
    </submittedName>
</protein>
<dbReference type="EMBL" id="JBHLUX010000017">
    <property type="protein sequence ID" value="MFC0470069.1"/>
    <property type="molecule type" value="Genomic_DNA"/>
</dbReference>
<evidence type="ECO:0000256" key="1">
    <source>
        <dbReference type="ARBA" id="ARBA00022598"/>
    </source>
</evidence>
<dbReference type="PROSITE" id="PS00867">
    <property type="entry name" value="CPSASE_2"/>
    <property type="match status" value="1"/>
</dbReference>
<dbReference type="InterPro" id="IPR011761">
    <property type="entry name" value="ATP-grasp"/>
</dbReference>
<dbReference type="SUPFAM" id="SSF56059">
    <property type="entry name" value="Glutathione synthetase ATP-binding domain-like"/>
    <property type="match status" value="1"/>
</dbReference>
<dbReference type="PROSITE" id="PS50975">
    <property type="entry name" value="ATP_GRASP"/>
    <property type="match status" value="1"/>
</dbReference>
<sequence>MQTIVFIETTKSGSSREAIKAAERLGYLTVLLTRRKKFLAQRIEFPDVHQMYYVNRIDSKSVKEKLIILKRQGKQIVAVLSFVDPFVQIAAQLSNEFCNSSINVDAISKMEDKIQTRQTLEGQSFSPSYTVIDSFNQLTNDIGDFPFIVKAPVSTGSKDVLYVADHQQLKAAIQTITEKYDHQPVLIEEYLEGPQYLLEVVVQKGEVHLIAVIEQEISKQDRFIVTGYGLLAKVEKEMKSSLQQVVYGIVKAFNLKSGTFHLELKQVNGQWKVIEINPRISGGVMNRLIEVAFGINLVEETIQLYSGQKASLHKQQSKFVYAHYMTVNTKGRLKKVTGKQRALRHEGVEEVYIKPRKGAFMTPPLSMGHRYGYVLASADTLSKAKTIAQNAAKEIQFHLHRL</sequence>
<dbReference type="InterPro" id="IPR040570">
    <property type="entry name" value="LAL_C2"/>
</dbReference>
<accession>A0ABV6K9Y9</accession>
<proteinExistence type="predicted"/>
<evidence type="ECO:0000313" key="7">
    <source>
        <dbReference type="Proteomes" id="UP001589838"/>
    </source>
</evidence>